<evidence type="ECO:0000256" key="5">
    <source>
        <dbReference type="ARBA" id="ARBA00022725"/>
    </source>
</evidence>
<protein>
    <recommendedName>
        <fullName evidence="10">Odorant receptor</fullName>
    </recommendedName>
</protein>
<evidence type="ECO:0000256" key="6">
    <source>
        <dbReference type="ARBA" id="ARBA00022989"/>
    </source>
</evidence>
<evidence type="ECO:0000256" key="1">
    <source>
        <dbReference type="ARBA" id="ARBA00004651"/>
    </source>
</evidence>
<accession>A0ABD0YPB8</accession>
<dbReference type="EMBL" id="JBFDAA010000004">
    <property type="protein sequence ID" value="KAL1137821.1"/>
    <property type="molecule type" value="Genomic_DNA"/>
</dbReference>
<evidence type="ECO:0000256" key="10">
    <source>
        <dbReference type="RuleBase" id="RU351113"/>
    </source>
</evidence>
<evidence type="ECO:0000256" key="8">
    <source>
        <dbReference type="ARBA" id="ARBA00023170"/>
    </source>
</evidence>
<dbReference type="GO" id="GO:0007165">
    <property type="term" value="P:signal transduction"/>
    <property type="evidence" value="ECO:0007669"/>
    <property type="project" value="UniProtKB-KW"/>
</dbReference>
<dbReference type="Proteomes" id="UP001558652">
    <property type="component" value="Unassembled WGS sequence"/>
</dbReference>
<keyword evidence="4 10" id="KW-0812">Transmembrane</keyword>
<feature type="transmembrane region" description="Helical" evidence="10">
    <location>
        <begin position="31"/>
        <end position="53"/>
    </location>
</feature>
<organism evidence="11 12">
    <name type="scientific">Ranatra chinensis</name>
    <dbReference type="NCBI Taxonomy" id="642074"/>
    <lineage>
        <taxon>Eukaryota</taxon>
        <taxon>Metazoa</taxon>
        <taxon>Ecdysozoa</taxon>
        <taxon>Arthropoda</taxon>
        <taxon>Hexapoda</taxon>
        <taxon>Insecta</taxon>
        <taxon>Pterygota</taxon>
        <taxon>Neoptera</taxon>
        <taxon>Paraneoptera</taxon>
        <taxon>Hemiptera</taxon>
        <taxon>Heteroptera</taxon>
        <taxon>Panheteroptera</taxon>
        <taxon>Nepomorpha</taxon>
        <taxon>Nepidae</taxon>
        <taxon>Ranatrinae</taxon>
        <taxon>Ranatra</taxon>
    </lineage>
</organism>
<keyword evidence="5 10" id="KW-0552">Olfaction</keyword>
<evidence type="ECO:0000256" key="7">
    <source>
        <dbReference type="ARBA" id="ARBA00023136"/>
    </source>
</evidence>
<keyword evidence="9 10" id="KW-0807">Transducer</keyword>
<keyword evidence="7 10" id="KW-0472">Membrane</keyword>
<dbReference type="PANTHER" id="PTHR21137">
    <property type="entry name" value="ODORANT RECEPTOR"/>
    <property type="match status" value="1"/>
</dbReference>
<comment type="caution">
    <text evidence="11">The sequence shown here is derived from an EMBL/GenBank/DDBJ whole genome shotgun (WGS) entry which is preliminary data.</text>
</comment>
<evidence type="ECO:0000256" key="4">
    <source>
        <dbReference type="ARBA" id="ARBA00022692"/>
    </source>
</evidence>
<keyword evidence="8 10" id="KW-0675">Receptor</keyword>
<comment type="similarity">
    <text evidence="10">Belongs to the insect chemoreceptor superfamily. Heteromeric odorant receptor channel (TC 1.A.69) family.</text>
</comment>
<keyword evidence="3 10" id="KW-0716">Sensory transduction</keyword>
<keyword evidence="6 10" id="KW-1133">Transmembrane helix</keyword>
<dbReference type="GO" id="GO:0007608">
    <property type="term" value="P:sensory perception of smell"/>
    <property type="evidence" value="ECO:0007669"/>
    <property type="project" value="UniProtKB-KW"/>
</dbReference>
<gene>
    <name evidence="11" type="ORF">AAG570_009517</name>
</gene>
<keyword evidence="2" id="KW-1003">Cell membrane</keyword>
<evidence type="ECO:0000256" key="2">
    <source>
        <dbReference type="ARBA" id="ARBA00022475"/>
    </source>
</evidence>
<evidence type="ECO:0000313" key="11">
    <source>
        <dbReference type="EMBL" id="KAL1137821.1"/>
    </source>
</evidence>
<evidence type="ECO:0000313" key="12">
    <source>
        <dbReference type="Proteomes" id="UP001558652"/>
    </source>
</evidence>
<dbReference type="Pfam" id="PF02949">
    <property type="entry name" value="7tm_6"/>
    <property type="match status" value="1"/>
</dbReference>
<reference evidence="11 12" key="1">
    <citation type="submission" date="2024-07" db="EMBL/GenBank/DDBJ databases">
        <title>Chromosome-level genome assembly of the water stick insect Ranatra chinensis (Heteroptera: Nepidae).</title>
        <authorList>
            <person name="Liu X."/>
        </authorList>
    </citation>
    <scope>NUCLEOTIDE SEQUENCE [LARGE SCALE GENOMIC DNA]</scope>
    <source>
        <strain evidence="11">Cailab_2021Rc</strain>
        <tissue evidence="11">Muscle</tissue>
    </source>
</reference>
<evidence type="ECO:0000256" key="9">
    <source>
        <dbReference type="ARBA" id="ARBA00023224"/>
    </source>
</evidence>
<dbReference type="InterPro" id="IPR004117">
    <property type="entry name" value="7tm6_olfct_rcpt"/>
</dbReference>
<feature type="transmembrane region" description="Helical" evidence="10">
    <location>
        <begin position="65"/>
        <end position="83"/>
    </location>
</feature>
<evidence type="ECO:0000256" key="3">
    <source>
        <dbReference type="ARBA" id="ARBA00022606"/>
    </source>
</evidence>
<comment type="caution">
    <text evidence="10">Lacks conserved residue(s) required for the propagation of feature annotation.</text>
</comment>
<keyword evidence="12" id="KW-1185">Reference proteome</keyword>
<name>A0ABD0YPB8_9HEMI</name>
<proteinExistence type="inferred from homology"/>
<dbReference type="PANTHER" id="PTHR21137:SF35">
    <property type="entry name" value="ODORANT RECEPTOR 19A-RELATED"/>
    <property type="match status" value="1"/>
</dbReference>
<dbReference type="GO" id="GO:0005886">
    <property type="term" value="C:plasma membrane"/>
    <property type="evidence" value="ECO:0007669"/>
    <property type="project" value="UniProtKB-SubCell"/>
</dbReference>
<dbReference type="AlphaFoldDB" id="A0ABD0YPB8"/>
<sequence length="397" mass="45265">MKGPVGPFFYSKILLSVTGVLELGPWSSVMMIYRGAILSTLVFYFLMSFLNIAEWTGRGLPVSSFMSMFAMVHIIAKFFNLVLRRHKLVRLIESMSRLSGEVSECPRSALVLTWYASRSNRMTVAYTTIMAVILSSRAVILCSAEAGNATPLRLIPDSFEFNFPVDVFMETFIMLPPMAIVIREHNLLMTFTMQISAQLKVLNDAIIGLSHFSYDQEEVRKHRLRQSIRIHGTIFRLVKEMNELFSPVLFLETVLSSTQCCLSGYSISQLNSTDPSLPTNILMLATTLLLPFIICWCGSQIKEESSRLYNAVYGCGWEDFKPKDRKDILIIMTVATRPMTLNFKNTFIMDLEKYSNAFEEMQDRIARQFSPSEVRVHEQDPMDKSLERLNEGALRPC</sequence>
<comment type="subcellular location">
    <subcellularLocation>
        <location evidence="1 10">Cell membrane</location>
        <topology evidence="1 10">Multi-pass membrane protein</topology>
    </subcellularLocation>
</comment>